<dbReference type="PROSITE" id="PS51000">
    <property type="entry name" value="HTH_DEOR_2"/>
    <property type="match status" value="1"/>
</dbReference>
<keyword evidence="6" id="KW-1185">Reference proteome</keyword>
<dbReference type="InterPro" id="IPR050313">
    <property type="entry name" value="Carb_Metab_HTH_regulators"/>
</dbReference>
<dbReference type="PROSITE" id="PS00894">
    <property type="entry name" value="HTH_DEOR_1"/>
    <property type="match status" value="1"/>
</dbReference>
<dbReference type="AlphaFoldDB" id="Q1WQU0"/>
<dbReference type="SUPFAM" id="SSF46785">
    <property type="entry name" value="Winged helix' DNA-binding domain"/>
    <property type="match status" value="1"/>
</dbReference>
<dbReference type="OrthoDB" id="9798651at2"/>
<name>Q1WQU0_LIGS1</name>
<dbReference type="SUPFAM" id="SSF100950">
    <property type="entry name" value="NagB/RpiA/CoA transferase-like"/>
    <property type="match status" value="1"/>
</dbReference>
<dbReference type="GO" id="GO:0003700">
    <property type="term" value="F:DNA-binding transcription factor activity"/>
    <property type="evidence" value="ECO:0007669"/>
    <property type="project" value="InterPro"/>
</dbReference>
<dbReference type="InterPro" id="IPR014036">
    <property type="entry name" value="DeoR-like_C"/>
</dbReference>
<evidence type="ECO:0000313" key="6">
    <source>
        <dbReference type="Proteomes" id="UP000006559"/>
    </source>
</evidence>
<feature type="domain" description="HTH deoR-type" evidence="4">
    <location>
        <begin position="3"/>
        <end position="58"/>
    </location>
</feature>
<dbReference type="InterPro" id="IPR037171">
    <property type="entry name" value="NagB/RpiA_transferase-like"/>
</dbReference>
<dbReference type="KEGG" id="lsl:LSL_1955"/>
<keyword evidence="2" id="KW-0238">DNA-binding</keyword>
<evidence type="ECO:0000256" key="2">
    <source>
        <dbReference type="ARBA" id="ARBA00023125"/>
    </source>
</evidence>
<dbReference type="Proteomes" id="UP000006559">
    <property type="component" value="Plasmid pMP118"/>
</dbReference>
<dbReference type="Gene3D" id="3.40.50.1360">
    <property type="match status" value="1"/>
</dbReference>
<keyword evidence="1" id="KW-0805">Transcription regulation</keyword>
<dbReference type="InterPro" id="IPR036390">
    <property type="entry name" value="WH_DNA-bd_sf"/>
</dbReference>
<dbReference type="PANTHER" id="PTHR30363">
    <property type="entry name" value="HTH-TYPE TRANSCRIPTIONAL REGULATOR SRLR-RELATED"/>
    <property type="match status" value="1"/>
</dbReference>
<dbReference type="Gene3D" id="1.10.10.10">
    <property type="entry name" value="Winged helix-like DNA-binding domain superfamily/Winged helix DNA-binding domain"/>
    <property type="match status" value="1"/>
</dbReference>
<dbReference type="InterPro" id="IPR001034">
    <property type="entry name" value="DeoR_HTH"/>
</dbReference>
<dbReference type="InterPro" id="IPR036388">
    <property type="entry name" value="WH-like_DNA-bd_sf"/>
</dbReference>
<reference evidence="5 6" key="1">
    <citation type="journal article" date="2006" name="Proc. Natl. Acad. Sci. U.S.A.">
        <title>Multireplicon genome architecture of Lactobacillus salivarius.</title>
        <authorList>
            <person name="Claesson M.J."/>
            <person name="Li Y."/>
            <person name="Leahy S."/>
            <person name="Canchaya C."/>
            <person name="van Pijkeren J.P."/>
            <person name="Cerdeno-Tarraga A.M."/>
            <person name="Parkhill J."/>
            <person name="Flynn S."/>
            <person name="O'Sullivan G.C."/>
            <person name="Collins J.K."/>
            <person name="Higgins D."/>
            <person name="Shanahan F."/>
            <person name="Fitzgerald G.F."/>
            <person name="van Sinderen D."/>
            <person name="O'Toole P.W."/>
        </authorList>
    </citation>
    <scope>NUCLEOTIDE SEQUENCE [LARGE SCALE GENOMIC DNA]</scope>
    <source>
        <strain evidence="5 6">UCC118</strain>
    </source>
</reference>
<evidence type="ECO:0000256" key="3">
    <source>
        <dbReference type="ARBA" id="ARBA00023163"/>
    </source>
</evidence>
<dbReference type="RefSeq" id="WP_011476686.1">
    <property type="nucleotide sequence ID" value="NC_007930.1"/>
</dbReference>
<dbReference type="SMART" id="SM01134">
    <property type="entry name" value="DeoRC"/>
    <property type="match status" value="1"/>
</dbReference>
<keyword evidence="3" id="KW-0804">Transcription</keyword>
<organism evidence="5 6">
    <name type="scientific">Ligilactobacillus salivarius (strain UCC118)</name>
    <name type="common">Lactobacillus salivarius</name>
    <dbReference type="NCBI Taxonomy" id="362948"/>
    <lineage>
        <taxon>Bacteria</taxon>
        <taxon>Bacillati</taxon>
        <taxon>Bacillota</taxon>
        <taxon>Bacilli</taxon>
        <taxon>Lactobacillales</taxon>
        <taxon>Lactobacillaceae</taxon>
        <taxon>Ligilactobacillus</taxon>
    </lineage>
</organism>
<geneLocation type="plasmid" evidence="5 6">
    <name>pMP118</name>
</geneLocation>
<dbReference type="PANTHER" id="PTHR30363:SF44">
    <property type="entry name" value="AGA OPERON TRANSCRIPTIONAL REPRESSOR-RELATED"/>
    <property type="match status" value="1"/>
</dbReference>
<evidence type="ECO:0000313" key="5">
    <source>
        <dbReference type="EMBL" id="ABE00758.1"/>
    </source>
</evidence>
<dbReference type="PATRIC" id="fig|362948.14.peg.2076"/>
<dbReference type="Pfam" id="PF00455">
    <property type="entry name" value="DeoRC"/>
    <property type="match status" value="1"/>
</dbReference>
<dbReference type="GO" id="GO:0003677">
    <property type="term" value="F:DNA binding"/>
    <property type="evidence" value="ECO:0007669"/>
    <property type="project" value="UniProtKB-KW"/>
</dbReference>
<accession>Q1WQU0</accession>
<dbReference type="SMART" id="SM00420">
    <property type="entry name" value="HTH_DEOR"/>
    <property type="match status" value="1"/>
</dbReference>
<gene>
    <name evidence="5" type="ordered locus">LSL_1955</name>
</gene>
<dbReference type="Pfam" id="PF08220">
    <property type="entry name" value="HTH_DeoR"/>
    <property type="match status" value="1"/>
</dbReference>
<dbReference type="InterPro" id="IPR018356">
    <property type="entry name" value="Tscrpt_reg_HTH_DeoR_CS"/>
</dbReference>
<dbReference type="EMBL" id="CP000234">
    <property type="protein sequence ID" value="ABE00758.1"/>
    <property type="molecule type" value="Genomic_DNA"/>
</dbReference>
<sequence>MNTLERQEFILNLLKKKDVVKTSEISSTLKISRETIRKDIYTLEKKGKLLAVRGGATTLDQNITETRYRQRTSENIQEKKYIANLALKFIKDGDTIFLDNGTTIVELAKKINSSNLNNITVITDSINVLDVFRYNEKFQIILLGGGLRHSESSLSGPIALENIRNLYCNIIFCGCGGISSKIGITNHYFSEVEVTKKMIRHSSKVIVLADHSKFEKNALYKTADISEIDTIITDKNIDEETLSKFKQIIHS</sequence>
<dbReference type="HOGENOM" id="CLU_060699_0_1_9"/>
<evidence type="ECO:0000259" key="4">
    <source>
        <dbReference type="PROSITE" id="PS51000"/>
    </source>
</evidence>
<proteinExistence type="predicted"/>
<protein>
    <submittedName>
        <fullName evidence="5">Transcriptional regulator, DeoR family</fullName>
    </submittedName>
</protein>
<evidence type="ECO:0000256" key="1">
    <source>
        <dbReference type="ARBA" id="ARBA00023015"/>
    </source>
</evidence>
<keyword evidence="5" id="KW-0614">Plasmid</keyword>